<evidence type="ECO:0000313" key="9">
    <source>
        <dbReference type="EMBL" id="MFD1738123.1"/>
    </source>
</evidence>
<feature type="domain" description="Major facilitator superfamily (MFS) profile" evidence="8">
    <location>
        <begin position="1"/>
        <end position="219"/>
    </location>
</feature>
<dbReference type="Proteomes" id="UP001597214">
    <property type="component" value="Unassembled WGS sequence"/>
</dbReference>
<evidence type="ECO:0000259" key="8">
    <source>
        <dbReference type="PROSITE" id="PS50850"/>
    </source>
</evidence>
<feature type="transmembrane region" description="Helical" evidence="7">
    <location>
        <begin position="195"/>
        <end position="214"/>
    </location>
</feature>
<evidence type="ECO:0000256" key="4">
    <source>
        <dbReference type="ARBA" id="ARBA00022692"/>
    </source>
</evidence>
<evidence type="ECO:0000256" key="5">
    <source>
        <dbReference type="ARBA" id="ARBA00022989"/>
    </source>
</evidence>
<accession>A0ABW4LST3</accession>
<dbReference type="InterPro" id="IPR011701">
    <property type="entry name" value="MFS"/>
</dbReference>
<dbReference type="RefSeq" id="WP_377929338.1">
    <property type="nucleotide sequence ID" value="NZ_JBHUEM010000033.1"/>
</dbReference>
<evidence type="ECO:0000256" key="7">
    <source>
        <dbReference type="SAM" id="Phobius"/>
    </source>
</evidence>
<dbReference type="EMBL" id="JBHUEM010000033">
    <property type="protein sequence ID" value="MFD1738123.1"/>
    <property type="molecule type" value="Genomic_DNA"/>
</dbReference>
<keyword evidence="3" id="KW-1003">Cell membrane</keyword>
<evidence type="ECO:0000256" key="3">
    <source>
        <dbReference type="ARBA" id="ARBA00022475"/>
    </source>
</evidence>
<name>A0ABW4LST3_9BACI</name>
<comment type="caution">
    <text evidence="9">The sequence shown here is derived from an EMBL/GenBank/DDBJ whole genome shotgun (WGS) entry which is preliminary data.</text>
</comment>
<keyword evidence="10" id="KW-1185">Reference proteome</keyword>
<gene>
    <name evidence="9" type="ORF">ACFSCX_16460</name>
</gene>
<evidence type="ECO:0000256" key="6">
    <source>
        <dbReference type="ARBA" id="ARBA00023136"/>
    </source>
</evidence>
<dbReference type="Pfam" id="PF07690">
    <property type="entry name" value="MFS_1"/>
    <property type="match status" value="1"/>
</dbReference>
<sequence length="219" mass="22964">MGVLIAHLAYYLVLPVLPIILKVLKGLSIIQIGTVLAVSSFSYQGGSVLGGVLADKIGRRSIIVIGAFLKGIALVGFGLVETFPLLIAVAFMNGIGGGLNAPSTKAAIAALASEGDQKTTVFSLRGIAANIGIGSAGLLTYFLIGETSVVVFYIAAALFAVLGIISWIFIPANCKEGECEKITFQSYLAIMKNKSFVTFAILNIFVWGLLSPLIHLDTN</sequence>
<feature type="transmembrane region" description="Helical" evidence="7">
    <location>
        <begin position="122"/>
        <end position="144"/>
    </location>
</feature>
<dbReference type="SUPFAM" id="SSF103473">
    <property type="entry name" value="MFS general substrate transporter"/>
    <property type="match status" value="1"/>
</dbReference>
<dbReference type="InterPro" id="IPR036259">
    <property type="entry name" value="MFS_trans_sf"/>
</dbReference>
<reference evidence="10" key="1">
    <citation type="journal article" date="2019" name="Int. J. Syst. Evol. Microbiol.">
        <title>The Global Catalogue of Microorganisms (GCM) 10K type strain sequencing project: providing services to taxonomists for standard genome sequencing and annotation.</title>
        <authorList>
            <consortium name="The Broad Institute Genomics Platform"/>
            <consortium name="The Broad Institute Genome Sequencing Center for Infectious Disease"/>
            <person name="Wu L."/>
            <person name="Ma J."/>
        </authorList>
    </citation>
    <scope>NUCLEOTIDE SEQUENCE [LARGE SCALE GENOMIC DNA]</scope>
    <source>
        <strain evidence="10">CCUG 49339</strain>
    </source>
</reference>
<evidence type="ECO:0000256" key="1">
    <source>
        <dbReference type="ARBA" id="ARBA00004651"/>
    </source>
</evidence>
<feature type="transmembrane region" description="Helical" evidence="7">
    <location>
        <begin position="85"/>
        <end position="101"/>
    </location>
</feature>
<organism evidence="9 10">
    <name type="scientific">Bacillus salitolerans</name>
    <dbReference type="NCBI Taxonomy" id="1437434"/>
    <lineage>
        <taxon>Bacteria</taxon>
        <taxon>Bacillati</taxon>
        <taxon>Bacillota</taxon>
        <taxon>Bacilli</taxon>
        <taxon>Bacillales</taxon>
        <taxon>Bacillaceae</taxon>
        <taxon>Bacillus</taxon>
    </lineage>
</organism>
<feature type="transmembrane region" description="Helical" evidence="7">
    <location>
        <begin position="61"/>
        <end position="79"/>
    </location>
</feature>
<evidence type="ECO:0000256" key="2">
    <source>
        <dbReference type="ARBA" id="ARBA00022448"/>
    </source>
</evidence>
<dbReference type="PANTHER" id="PTHR23517">
    <property type="entry name" value="RESISTANCE PROTEIN MDTM, PUTATIVE-RELATED-RELATED"/>
    <property type="match status" value="1"/>
</dbReference>
<dbReference type="PROSITE" id="PS50850">
    <property type="entry name" value="MFS"/>
    <property type="match status" value="1"/>
</dbReference>
<proteinExistence type="predicted"/>
<keyword evidence="2" id="KW-0813">Transport</keyword>
<keyword evidence="6 7" id="KW-0472">Membrane</keyword>
<dbReference type="InterPro" id="IPR020846">
    <property type="entry name" value="MFS_dom"/>
</dbReference>
<feature type="transmembrane region" description="Helical" evidence="7">
    <location>
        <begin position="150"/>
        <end position="174"/>
    </location>
</feature>
<evidence type="ECO:0000313" key="10">
    <source>
        <dbReference type="Proteomes" id="UP001597214"/>
    </source>
</evidence>
<dbReference type="Gene3D" id="1.20.1250.20">
    <property type="entry name" value="MFS general substrate transporter like domains"/>
    <property type="match status" value="1"/>
</dbReference>
<protein>
    <submittedName>
        <fullName evidence="9">MFS transporter</fullName>
    </submittedName>
</protein>
<dbReference type="PROSITE" id="PS00216">
    <property type="entry name" value="SUGAR_TRANSPORT_1"/>
    <property type="match status" value="1"/>
</dbReference>
<feature type="transmembrane region" description="Helical" evidence="7">
    <location>
        <begin position="28"/>
        <end position="54"/>
    </location>
</feature>
<dbReference type="PANTHER" id="PTHR23517:SF2">
    <property type="entry name" value="MULTIDRUG RESISTANCE PROTEIN MDTH"/>
    <property type="match status" value="1"/>
</dbReference>
<dbReference type="InterPro" id="IPR005829">
    <property type="entry name" value="Sugar_transporter_CS"/>
</dbReference>
<dbReference type="InterPro" id="IPR050171">
    <property type="entry name" value="MFS_Transporters"/>
</dbReference>
<keyword evidence="5 7" id="KW-1133">Transmembrane helix</keyword>
<comment type="subcellular location">
    <subcellularLocation>
        <location evidence="1">Cell membrane</location>
        <topology evidence="1">Multi-pass membrane protein</topology>
    </subcellularLocation>
</comment>
<keyword evidence="4 7" id="KW-0812">Transmembrane</keyword>